<dbReference type="InterPro" id="IPR036389">
    <property type="entry name" value="RNase_III_sf"/>
</dbReference>
<evidence type="ECO:0000256" key="7">
    <source>
        <dbReference type="ARBA" id="ARBA00022664"/>
    </source>
</evidence>
<dbReference type="GO" id="GO:0006397">
    <property type="term" value="P:mRNA processing"/>
    <property type="evidence" value="ECO:0007669"/>
    <property type="project" value="UniProtKB-UniRule"/>
</dbReference>
<feature type="active site" evidence="15">
    <location>
        <position position="45"/>
    </location>
</feature>
<dbReference type="SUPFAM" id="SSF69065">
    <property type="entry name" value="RNase III domain-like"/>
    <property type="match status" value="1"/>
</dbReference>
<keyword evidence="20" id="KW-1185">Reference proteome</keyword>
<dbReference type="NCBIfam" id="TIGR02191">
    <property type="entry name" value="RNaseIII"/>
    <property type="match status" value="1"/>
</dbReference>
<dbReference type="SMART" id="SM00358">
    <property type="entry name" value="DSRM"/>
    <property type="match status" value="1"/>
</dbReference>
<evidence type="ECO:0000313" key="19">
    <source>
        <dbReference type="EMBL" id="AMM40722.1"/>
    </source>
</evidence>
<dbReference type="Gene3D" id="1.10.1520.10">
    <property type="entry name" value="Ribonuclease III domain"/>
    <property type="match status" value="1"/>
</dbReference>
<feature type="region of interest" description="Disordered" evidence="16">
    <location>
        <begin position="229"/>
        <end position="251"/>
    </location>
</feature>
<evidence type="ECO:0000256" key="2">
    <source>
        <dbReference type="ARBA" id="ARBA00004496"/>
    </source>
</evidence>
<dbReference type="GO" id="GO:0019843">
    <property type="term" value="F:rRNA binding"/>
    <property type="evidence" value="ECO:0007669"/>
    <property type="project" value="UniProtKB-KW"/>
</dbReference>
<evidence type="ECO:0000259" key="17">
    <source>
        <dbReference type="PROSITE" id="PS50137"/>
    </source>
</evidence>
<feature type="active site" evidence="15">
    <location>
        <position position="117"/>
    </location>
</feature>
<proteinExistence type="inferred from homology"/>
<dbReference type="FunFam" id="3.30.160.20:FF:000003">
    <property type="entry name" value="Ribonuclease 3"/>
    <property type="match status" value="1"/>
</dbReference>
<comment type="catalytic activity">
    <reaction evidence="1 15">
        <text>Endonucleolytic cleavage to 5'-phosphomonoester.</text>
        <dbReference type="EC" id="3.1.26.3"/>
    </reaction>
</comment>
<dbReference type="GO" id="GO:0042802">
    <property type="term" value="F:identical protein binding"/>
    <property type="evidence" value="ECO:0007669"/>
    <property type="project" value="UniProtKB-ARBA"/>
</dbReference>
<evidence type="ECO:0000313" key="20">
    <source>
        <dbReference type="Proteomes" id="UP000070560"/>
    </source>
</evidence>
<evidence type="ECO:0000259" key="18">
    <source>
        <dbReference type="PROSITE" id="PS50142"/>
    </source>
</evidence>
<dbReference type="GO" id="GO:0005737">
    <property type="term" value="C:cytoplasm"/>
    <property type="evidence" value="ECO:0007669"/>
    <property type="project" value="UniProtKB-SubCell"/>
</dbReference>
<dbReference type="Proteomes" id="UP000070560">
    <property type="component" value="Chromosome"/>
</dbReference>
<dbReference type="GO" id="GO:0010468">
    <property type="term" value="P:regulation of gene expression"/>
    <property type="evidence" value="ECO:0007669"/>
    <property type="project" value="TreeGrafter"/>
</dbReference>
<dbReference type="Gene3D" id="3.30.160.20">
    <property type="match status" value="1"/>
</dbReference>
<dbReference type="InterPro" id="IPR000999">
    <property type="entry name" value="RNase_III_dom"/>
</dbReference>
<dbReference type="GO" id="GO:0046872">
    <property type="term" value="F:metal ion binding"/>
    <property type="evidence" value="ECO:0007669"/>
    <property type="project" value="UniProtKB-KW"/>
</dbReference>
<feature type="binding site" evidence="15">
    <location>
        <position position="41"/>
    </location>
    <ligand>
        <name>Mg(2+)</name>
        <dbReference type="ChEBI" id="CHEBI:18420"/>
    </ligand>
</feature>
<reference evidence="19 20" key="1">
    <citation type="submission" date="2015-10" db="EMBL/GenBank/DDBJ databases">
        <title>Candidatus Desulfofervidus auxilii, a hydrogenotrophic sulfate-reducing bacterium involved in the thermophilic anaerobic oxidation of methane.</title>
        <authorList>
            <person name="Krukenberg V."/>
            <person name="Richter M."/>
            <person name="Wegener G."/>
        </authorList>
    </citation>
    <scope>NUCLEOTIDE SEQUENCE [LARGE SCALE GENOMIC DNA]</scope>
    <source>
        <strain evidence="19 20">HS1</strain>
    </source>
</reference>
<evidence type="ECO:0000256" key="3">
    <source>
        <dbReference type="ARBA" id="ARBA00010183"/>
    </source>
</evidence>
<dbReference type="PROSITE" id="PS50137">
    <property type="entry name" value="DS_RBD"/>
    <property type="match status" value="1"/>
</dbReference>
<keyword evidence="9 15" id="KW-0540">Nuclease</keyword>
<keyword evidence="15" id="KW-0699">rRNA-binding</keyword>
<keyword evidence="10 15" id="KW-0479">Metal-binding</keyword>
<organism evidence="19 20">
    <name type="scientific">Desulfofervidus auxilii</name>
    <dbReference type="NCBI Taxonomy" id="1621989"/>
    <lineage>
        <taxon>Bacteria</taxon>
        <taxon>Pseudomonadati</taxon>
        <taxon>Thermodesulfobacteriota</taxon>
        <taxon>Candidatus Desulfofervidia</taxon>
        <taxon>Candidatus Desulfofervidales</taxon>
        <taxon>Candidatus Desulfofervidaceae</taxon>
        <taxon>Candidatus Desulfofervidus</taxon>
    </lineage>
</organism>
<dbReference type="GO" id="GO:0008033">
    <property type="term" value="P:tRNA processing"/>
    <property type="evidence" value="ECO:0007669"/>
    <property type="project" value="UniProtKB-KW"/>
</dbReference>
<dbReference type="CDD" id="cd10845">
    <property type="entry name" value="DSRM_RNAse_III_family"/>
    <property type="match status" value="1"/>
</dbReference>
<evidence type="ECO:0000256" key="15">
    <source>
        <dbReference type="HAMAP-Rule" id="MF_00104"/>
    </source>
</evidence>
<dbReference type="PROSITE" id="PS50142">
    <property type="entry name" value="RNASE_3_2"/>
    <property type="match status" value="1"/>
</dbReference>
<keyword evidence="8 15" id="KW-0819">tRNA processing</keyword>
<evidence type="ECO:0000256" key="14">
    <source>
        <dbReference type="ARBA" id="ARBA00022884"/>
    </source>
</evidence>
<dbReference type="GO" id="GO:0004525">
    <property type="term" value="F:ribonuclease III activity"/>
    <property type="evidence" value="ECO:0007669"/>
    <property type="project" value="UniProtKB-UniRule"/>
</dbReference>
<name>A0A7U4QJX3_DESA2</name>
<evidence type="ECO:0000256" key="5">
    <source>
        <dbReference type="ARBA" id="ARBA00022490"/>
    </source>
</evidence>
<evidence type="ECO:0000256" key="11">
    <source>
        <dbReference type="ARBA" id="ARBA00022759"/>
    </source>
</evidence>
<evidence type="ECO:0000256" key="12">
    <source>
        <dbReference type="ARBA" id="ARBA00022801"/>
    </source>
</evidence>
<feature type="binding site" evidence="15">
    <location>
        <position position="114"/>
    </location>
    <ligand>
        <name>Mg(2+)</name>
        <dbReference type="ChEBI" id="CHEBI:18420"/>
    </ligand>
</feature>
<evidence type="ECO:0000256" key="16">
    <source>
        <dbReference type="SAM" id="MobiDB-lite"/>
    </source>
</evidence>
<evidence type="ECO:0000256" key="10">
    <source>
        <dbReference type="ARBA" id="ARBA00022723"/>
    </source>
</evidence>
<keyword evidence="5 15" id="KW-0963">Cytoplasm</keyword>
<dbReference type="SMART" id="SM00535">
    <property type="entry name" value="RIBOc"/>
    <property type="match status" value="1"/>
</dbReference>
<feature type="binding site" evidence="15">
    <location>
        <position position="117"/>
    </location>
    <ligand>
        <name>Mg(2+)</name>
        <dbReference type="ChEBI" id="CHEBI:18420"/>
    </ligand>
</feature>
<comment type="similarity">
    <text evidence="3">Belongs to the ribonuclease III family.</text>
</comment>
<keyword evidence="13 15" id="KW-0460">Magnesium</keyword>
<comment type="subcellular location">
    <subcellularLocation>
        <location evidence="2 15">Cytoplasm</location>
    </subcellularLocation>
</comment>
<feature type="domain" description="DRBM" evidence="17">
    <location>
        <begin position="154"/>
        <end position="223"/>
    </location>
</feature>
<gene>
    <name evidence="15" type="primary">rnc</name>
    <name evidence="19" type="ORF">HS1_000918</name>
</gene>
<feature type="domain" description="RNase III" evidence="18">
    <location>
        <begin position="2"/>
        <end position="128"/>
    </location>
</feature>
<comment type="cofactor">
    <cofactor evidence="15">
        <name>Mg(2+)</name>
        <dbReference type="ChEBI" id="CHEBI:18420"/>
    </cofactor>
</comment>
<keyword evidence="14 15" id="KW-0694">RNA-binding</keyword>
<evidence type="ECO:0000256" key="9">
    <source>
        <dbReference type="ARBA" id="ARBA00022722"/>
    </source>
</evidence>
<dbReference type="Pfam" id="PF14622">
    <property type="entry name" value="Ribonucleas_3_3"/>
    <property type="match status" value="1"/>
</dbReference>
<keyword evidence="6 15" id="KW-0698">rRNA processing</keyword>
<dbReference type="FunFam" id="1.10.1520.10:FF:000001">
    <property type="entry name" value="Ribonuclease 3"/>
    <property type="match status" value="1"/>
</dbReference>
<dbReference type="PANTHER" id="PTHR11207">
    <property type="entry name" value="RIBONUCLEASE III"/>
    <property type="match status" value="1"/>
</dbReference>
<dbReference type="InterPro" id="IPR011907">
    <property type="entry name" value="RNase_III"/>
</dbReference>
<dbReference type="EC" id="3.1.26.3" evidence="15"/>
<dbReference type="Pfam" id="PF00035">
    <property type="entry name" value="dsrm"/>
    <property type="match status" value="1"/>
</dbReference>
<evidence type="ECO:0000256" key="1">
    <source>
        <dbReference type="ARBA" id="ARBA00000109"/>
    </source>
</evidence>
<dbReference type="SUPFAM" id="SSF54768">
    <property type="entry name" value="dsRNA-binding domain-like"/>
    <property type="match status" value="1"/>
</dbReference>
<dbReference type="KEGG" id="daw:HS1_000918"/>
<evidence type="ECO:0000256" key="13">
    <source>
        <dbReference type="ARBA" id="ARBA00022842"/>
    </source>
</evidence>
<dbReference type="RefSeq" id="WP_066061602.1">
    <property type="nucleotide sequence ID" value="NZ_CP013015.1"/>
</dbReference>
<dbReference type="CDD" id="cd00593">
    <property type="entry name" value="RIBOc"/>
    <property type="match status" value="1"/>
</dbReference>
<evidence type="ECO:0000256" key="8">
    <source>
        <dbReference type="ARBA" id="ARBA00022694"/>
    </source>
</evidence>
<dbReference type="PANTHER" id="PTHR11207:SF0">
    <property type="entry name" value="RIBONUCLEASE 3"/>
    <property type="match status" value="1"/>
</dbReference>
<dbReference type="AlphaFoldDB" id="A0A7U4QJX3"/>
<protein>
    <recommendedName>
        <fullName evidence="15">Ribonuclease 3</fullName>
        <ecNumber evidence="15">3.1.26.3</ecNumber>
    </recommendedName>
    <alternativeName>
        <fullName evidence="15">Ribonuclease III</fullName>
        <shortName evidence="15">RNase III</shortName>
    </alternativeName>
</protein>
<evidence type="ECO:0000256" key="6">
    <source>
        <dbReference type="ARBA" id="ARBA00022552"/>
    </source>
</evidence>
<dbReference type="HAMAP" id="MF_00104">
    <property type="entry name" value="RNase_III"/>
    <property type="match status" value="1"/>
</dbReference>
<dbReference type="EMBL" id="CP013015">
    <property type="protein sequence ID" value="AMM40722.1"/>
    <property type="molecule type" value="Genomic_DNA"/>
</dbReference>
<comment type="subunit">
    <text evidence="4 15">Homodimer.</text>
</comment>
<dbReference type="GO" id="GO:0003725">
    <property type="term" value="F:double-stranded RNA binding"/>
    <property type="evidence" value="ECO:0007669"/>
    <property type="project" value="TreeGrafter"/>
</dbReference>
<evidence type="ECO:0000256" key="4">
    <source>
        <dbReference type="ARBA" id="ARBA00011738"/>
    </source>
</evidence>
<keyword evidence="12 15" id="KW-0378">Hydrolase</keyword>
<comment type="function">
    <text evidence="15">Digests double-stranded RNA. Involved in the processing of primary rRNA transcript to yield the immediate precursors to the large and small rRNAs (23S and 16S). Processes some mRNAs, and tRNAs when they are encoded in the rRNA operon. Processes pre-crRNA and tracrRNA of type II CRISPR loci if present in the organism.</text>
</comment>
<dbReference type="GO" id="GO:0006364">
    <property type="term" value="P:rRNA processing"/>
    <property type="evidence" value="ECO:0007669"/>
    <property type="project" value="UniProtKB-UniRule"/>
</dbReference>
<accession>A0A7U4QJX3</accession>
<dbReference type="InterPro" id="IPR014720">
    <property type="entry name" value="dsRBD_dom"/>
</dbReference>
<keyword evidence="7 15" id="KW-0507">mRNA processing</keyword>
<sequence>MLDQLQKHIGYQFKNKDLLKQALTHRSYAHEKKVKDNERLEFLGDAVLELVVRDYLFHKYPDLNEGCLSQFKEFLVGEGTLAEIARFLELGKYLYLGKGEIQAHGEEKTSILADAVEAIIGAIYLDSNFLTASQVVKQFFLPWLDKIKFNANSDYKTLLQNWLQQDYHILPRYHILKTSGPDHDKEFEVGVYIQGKLWAIGKGKSRKAAEQMAAKMVLKKLRSVKKEKKTCASLKMSKSSTRIGKEKPQGN</sequence>
<keyword evidence="11 15" id="KW-0255">Endonuclease</keyword>
<dbReference type="PROSITE" id="PS00517">
    <property type="entry name" value="RNASE_3_1"/>
    <property type="match status" value="1"/>
</dbReference>